<evidence type="ECO:0000313" key="4">
    <source>
        <dbReference type="Proteomes" id="UP001331561"/>
    </source>
</evidence>
<dbReference type="PROSITE" id="PS51782">
    <property type="entry name" value="LYSM"/>
    <property type="match status" value="1"/>
</dbReference>
<dbReference type="PANTHER" id="PTHR33734:SF22">
    <property type="entry name" value="MEMBRANE-BOUND LYTIC MUREIN TRANSGLYCOSYLASE D"/>
    <property type="match status" value="1"/>
</dbReference>
<reference evidence="3 4" key="1">
    <citation type="submission" date="2024-01" db="EMBL/GenBank/DDBJ databases">
        <title>Uliginosibacterium soil sp. nov.</title>
        <authorList>
            <person name="Lv Y."/>
        </authorList>
    </citation>
    <scope>NUCLEOTIDE SEQUENCE [LARGE SCALE GENOMIC DNA]</scope>
    <source>
        <strain evidence="3 4">H3</strain>
    </source>
</reference>
<dbReference type="PANTHER" id="PTHR33734">
    <property type="entry name" value="LYSM DOMAIN-CONTAINING GPI-ANCHORED PROTEIN 2"/>
    <property type="match status" value="1"/>
</dbReference>
<dbReference type="CDD" id="cd00118">
    <property type="entry name" value="LysM"/>
    <property type="match status" value="1"/>
</dbReference>
<comment type="caution">
    <text evidence="3">The sequence shown here is derived from an EMBL/GenBank/DDBJ whole genome shotgun (WGS) entry which is preliminary data.</text>
</comment>
<evidence type="ECO:0000259" key="2">
    <source>
        <dbReference type="PROSITE" id="PS51782"/>
    </source>
</evidence>
<dbReference type="InterPro" id="IPR018392">
    <property type="entry name" value="LysM"/>
</dbReference>
<dbReference type="Gene3D" id="3.10.350.10">
    <property type="entry name" value="LysM domain"/>
    <property type="match status" value="1"/>
</dbReference>
<protein>
    <submittedName>
        <fullName evidence="3">LysM peptidoglycan-binding domain-containing protein</fullName>
    </submittedName>
</protein>
<dbReference type="Proteomes" id="UP001331561">
    <property type="component" value="Unassembled WGS sequence"/>
</dbReference>
<feature type="compositionally biased region" description="Low complexity" evidence="1">
    <location>
        <begin position="316"/>
        <end position="328"/>
    </location>
</feature>
<feature type="domain" description="LysM" evidence="2">
    <location>
        <begin position="269"/>
        <end position="312"/>
    </location>
</feature>
<dbReference type="EMBL" id="JAYXHS010000002">
    <property type="protein sequence ID" value="MEC5386374.1"/>
    <property type="molecule type" value="Genomic_DNA"/>
</dbReference>
<evidence type="ECO:0000313" key="3">
    <source>
        <dbReference type="EMBL" id="MEC5386374.1"/>
    </source>
</evidence>
<name>A0ABU6K430_9RHOO</name>
<gene>
    <name evidence="3" type="ORF">VVD49_11615</name>
</gene>
<proteinExistence type="predicted"/>
<keyword evidence="4" id="KW-1185">Reference proteome</keyword>
<accession>A0ABU6K430</accession>
<dbReference type="Pfam" id="PF01476">
    <property type="entry name" value="LysM"/>
    <property type="match status" value="1"/>
</dbReference>
<evidence type="ECO:0000256" key="1">
    <source>
        <dbReference type="SAM" id="MobiDB-lite"/>
    </source>
</evidence>
<dbReference type="InterPro" id="IPR036779">
    <property type="entry name" value="LysM_dom_sf"/>
</dbReference>
<dbReference type="SMART" id="SM00257">
    <property type="entry name" value="LysM"/>
    <property type="match status" value="1"/>
</dbReference>
<feature type="region of interest" description="Disordered" evidence="1">
    <location>
        <begin position="316"/>
        <end position="364"/>
    </location>
</feature>
<dbReference type="SUPFAM" id="SSF54106">
    <property type="entry name" value="LysM domain"/>
    <property type="match status" value="1"/>
</dbReference>
<sequence>MTTFVKATYHPEIKTAEFIADNGRHLLRTGGSLPWRTNNGGNLVSPMTDGIPSPKKTKGYIGFAKAGVSNHHFFIFPDYETGREQLKASLLRKYSDKTLSETINLYAPANDNNDTERYINDLSKISGVSSDTKIKDVNAKQLEAVMDGIEQIEGYHADANTRKEVWVDVTQIQATDGARPIAGEKIVVKKDGKESTLTSNAVGQFPPIVHGKSPIEVQHKTVDGKTKSLGQLPADSGQHWSLLTKVTEFFGKTAPVKPVQAAITKKQPLLYTVQPGDSLSKISDKFKISVEQLKQDNQLKRDLILAGQVLGINGPAPTAPATTSPKTAVPQTPANSAKVKTDSPKPSTKLAPTAQNKTVTARTKKGEGEPIALITPEDGVVPWMKYAVAEAKKWRGKLEGEIEKTTNYHKDVHDGQQTMSLTVKKQKNKDGKEIAIEDHHPWCAAFANWCLMKAGYPIDNTNFYDHQAAKGRAHGFYEVKGEKASPKDKDAPTVRNPLFVQIKNPVYGAIAMVTGRSGRGHHVGFVYARNGDDELVLLGGNQKDTVKFSNYVMIARKAEKVKLPDGRTKVLRESSDHLVYFIPAAYVATNEKNGSKPELEDTTAQALNKLFEIVDDEKKAETRL</sequence>
<organism evidence="3 4">
    <name type="scientific">Uliginosibacterium silvisoli</name>
    <dbReference type="NCBI Taxonomy" id="3114758"/>
    <lineage>
        <taxon>Bacteria</taxon>
        <taxon>Pseudomonadati</taxon>
        <taxon>Pseudomonadota</taxon>
        <taxon>Betaproteobacteria</taxon>
        <taxon>Rhodocyclales</taxon>
        <taxon>Zoogloeaceae</taxon>
        <taxon>Uliginosibacterium</taxon>
    </lineage>
</organism>
<dbReference type="RefSeq" id="WP_327599341.1">
    <property type="nucleotide sequence ID" value="NZ_JAYXHS010000002.1"/>
</dbReference>